<dbReference type="GO" id="GO:0005739">
    <property type="term" value="C:mitochondrion"/>
    <property type="evidence" value="ECO:0007669"/>
    <property type="project" value="UniProtKB-SubCell"/>
</dbReference>
<dbReference type="Pfam" id="PF01987">
    <property type="entry name" value="AIM24"/>
    <property type="match status" value="1"/>
</dbReference>
<dbReference type="NCBIfam" id="TIGR00266">
    <property type="entry name" value="TIGR00266 family protein"/>
    <property type="match status" value="1"/>
</dbReference>
<sequence length="254" mass="27136">MSHQMPMPGFAPSRSGPPAAGASGGAIIDTTGAFEGMQFRVDHRDSNSLLSVRLAPEYQIKGKPGSMVAMEGTVTIKGKMKFSFKKMIAGGEMSESIFSGPGEVMLAPDVWGDVVPINLDGSAEWSIGKDAFLACTMGVTRSTKSQGLGKALFSGEGLFVYNVSGQGIVFVQSLGAIVQKHLRPGEEWIVDNGHLVAWTAKYKVERIQAGGFLSGSHTDEGLVCRFVGPGSIYIQTRNPEVLGEWIQEQIPARQ</sequence>
<protein>
    <recommendedName>
        <fullName evidence="1">Altered inheritance of mitochondria protein 24, mitochondrial</fullName>
    </recommendedName>
</protein>
<dbReference type="Gene3D" id="3.60.160.10">
    <property type="entry name" value="Mitochondrial biogenesis AIM24"/>
    <property type="match status" value="1"/>
</dbReference>
<dbReference type="PANTHER" id="PTHR43657">
    <property type="entry name" value="TRYPTOPHAN RNA-BINDING ATTENUATOR PROTEIN-LIKE PROTEIN"/>
    <property type="match status" value="1"/>
</dbReference>
<evidence type="ECO:0000313" key="4">
    <source>
        <dbReference type="Proteomes" id="UP000054007"/>
    </source>
</evidence>
<dbReference type="OrthoDB" id="1705416at2759"/>
<gene>
    <name evidence="3" type="ORF">CYLTODRAFT_421423</name>
</gene>
<feature type="compositionally biased region" description="Low complexity" evidence="2">
    <location>
        <begin position="8"/>
        <end position="21"/>
    </location>
</feature>
<name>A0A0D7BDX3_9AGAR</name>
<comment type="similarity">
    <text evidence="1">Belongs to the AIM24 family.</text>
</comment>
<organism evidence="3 4">
    <name type="scientific">Cylindrobasidium torrendii FP15055 ss-10</name>
    <dbReference type="NCBI Taxonomy" id="1314674"/>
    <lineage>
        <taxon>Eukaryota</taxon>
        <taxon>Fungi</taxon>
        <taxon>Dikarya</taxon>
        <taxon>Basidiomycota</taxon>
        <taxon>Agaricomycotina</taxon>
        <taxon>Agaricomycetes</taxon>
        <taxon>Agaricomycetidae</taxon>
        <taxon>Agaricales</taxon>
        <taxon>Marasmiineae</taxon>
        <taxon>Physalacriaceae</taxon>
        <taxon>Cylindrobasidium</taxon>
    </lineage>
</organism>
<dbReference type="AlphaFoldDB" id="A0A0D7BDX3"/>
<evidence type="ECO:0000256" key="2">
    <source>
        <dbReference type="SAM" id="MobiDB-lite"/>
    </source>
</evidence>
<dbReference type="PANTHER" id="PTHR43657:SF1">
    <property type="entry name" value="ALTERED INHERITANCE OF MITOCHONDRIA PROTEIN 24, MITOCHONDRIAL"/>
    <property type="match status" value="1"/>
</dbReference>
<dbReference type="InterPro" id="IPR036983">
    <property type="entry name" value="AIM24_sf"/>
</dbReference>
<keyword evidence="4" id="KW-1185">Reference proteome</keyword>
<evidence type="ECO:0000256" key="1">
    <source>
        <dbReference type="RuleBase" id="RU363045"/>
    </source>
</evidence>
<dbReference type="InterPro" id="IPR016031">
    <property type="entry name" value="Trp_RNA-bd_attenuator-like_dom"/>
</dbReference>
<dbReference type="Proteomes" id="UP000054007">
    <property type="component" value="Unassembled WGS sequence"/>
</dbReference>
<keyword evidence="1" id="KW-0496">Mitochondrion</keyword>
<comment type="subcellular location">
    <subcellularLocation>
        <location evidence="1">Mitochondrion</location>
    </subcellularLocation>
</comment>
<dbReference type="STRING" id="1314674.A0A0D7BDX3"/>
<dbReference type="EMBL" id="KN880498">
    <property type="protein sequence ID" value="KIY68673.1"/>
    <property type="molecule type" value="Genomic_DNA"/>
</dbReference>
<accession>A0A0D7BDX3</accession>
<evidence type="ECO:0000313" key="3">
    <source>
        <dbReference type="EMBL" id="KIY68673.1"/>
    </source>
</evidence>
<reference evidence="3 4" key="1">
    <citation type="journal article" date="2015" name="Fungal Genet. Biol.">
        <title>Evolution of novel wood decay mechanisms in Agaricales revealed by the genome sequences of Fistulina hepatica and Cylindrobasidium torrendii.</title>
        <authorList>
            <person name="Floudas D."/>
            <person name="Held B.W."/>
            <person name="Riley R."/>
            <person name="Nagy L.G."/>
            <person name="Koehler G."/>
            <person name="Ransdell A.S."/>
            <person name="Younus H."/>
            <person name="Chow J."/>
            <person name="Chiniquy J."/>
            <person name="Lipzen A."/>
            <person name="Tritt A."/>
            <person name="Sun H."/>
            <person name="Haridas S."/>
            <person name="LaButti K."/>
            <person name="Ohm R.A."/>
            <person name="Kues U."/>
            <person name="Blanchette R.A."/>
            <person name="Grigoriev I.V."/>
            <person name="Minto R.E."/>
            <person name="Hibbett D.S."/>
        </authorList>
    </citation>
    <scope>NUCLEOTIDE SEQUENCE [LARGE SCALE GENOMIC DNA]</scope>
    <source>
        <strain evidence="3 4">FP15055 ss-10</strain>
    </source>
</reference>
<dbReference type="SUPFAM" id="SSF51219">
    <property type="entry name" value="TRAP-like"/>
    <property type="match status" value="1"/>
</dbReference>
<feature type="region of interest" description="Disordered" evidence="2">
    <location>
        <begin position="1"/>
        <end position="25"/>
    </location>
</feature>
<dbReference type="InterPro" id="IPR002838">
    <property type="entry name" value="AIM24"/>
</dbReference>
<proteinExistence type="inferred from homology"/>